<evidence type="ECO:0000313" key="1">
    <source>
        <dbReference type="EMBL" id="KAA8995844.1"/>
    </source>
</evidence>
<dbReference type="Proteomes" id="UP000335415">
    <property type="component" value="Unassembled WGS sequence"/>
</dbReference>
<protein>
    <submittedName>
        <fullName evidence="1">Uncharacterized protein</fullName>
    </submittedName>
</protein>
<dbReference type="OrthoDB" id="9910968at2"/>
<dbReference type="AlphaFoldDB" id="A0A5J5FRJ5"/>
<reference evidence="1 2" key="1">
    <citation type="submission" date="2019-09" db="EMBL/GenBank/DDBJ databases">
        <authorList>
            <person name="Li Y."/>
        </authorList>
    </citation>
    <scope>NUCLEOTIDE SEQUENCE [LARGE SCALE GENOMIC DNA]</scope>
    <source>
        <strain evidence="1 2">L3-3HA</strain>
    </source>
</reference>
<gene>
    <name evidence="1" type="ORF">FJU30_22985</name>
</gene>
<dbReference type="EMBL" id="VYKJ01000016">
    <property type="protein sequence ID" value="KAA8995844.1"/>
    <property type="molecule type" value="Genomic_DNA"/>
</dbReference>
<dbReference type="RefSeq" id="WP_150437304.1">
    <property type="nucleotide sequence ID" value="NZ_VYKJ01000016.1"/>
</dbReference>
<accession>A0A5J5FRJ5</accession>
<sequence>MEKSCGSDTTININSIEEVAVRHAQLRSCAGIVIIESWMPDDIIGKLIPRSLKTATGASIMR</sequence>
<organism evidence="1 2">
    <name type="scientific">Affinibrenneria salicis</name>
    <dbReference type="NCBI Taxonomy" id="2590031"/>
    <lineage>
        <taxon>Bacteria</taxon>
        <taxon>Pseudomonadati</taxon>
        <taxon>Pseudomonadota</taxon>
        <taxon>Gammaproteobacteria</taxon>
        <taxon>Enterobacterales</taxon>
        <taxon>Pectobacteriaceae</taxon>
        <taxon>Affinibrenneria</taxon>
    </lineage>
</organism>
<evidence type="ECO:0000313" key="2">
    <source>
        <dbReference type="Proteomes" id="UP000335415"/>
    </source>
</evidence>
<keyword evidence="2" id="KW-1185">Reference proteome</keyword>
<proteinExistence type="predicted"/>
<name>A0A5J5FRJ5_9GAMM</name>
<comment type="caution">
    <text evidence="1">The sequence shown here is derived from an EMBL/GenBank/DDBJ whole genome shotgun (WGS) entry which is preliminary data.</text>
</comment>